<dbReference type="CDD" id="cd12450">
    <property type="entry name" value="RRM1_NUCLs"/>
    <property type="match status" value="1"/>
</dbReference>
<proteinExistence type="predicted"/>
<evidence type="ECO:0000256" key="1">
    <source>
        <dbReference type="ARBA" id="ARBA00022884"/>
    </source>
</evidence>
<protein>
    <recommendedName>
        <fullName evidence="4">RRM domain-containing protein</fullName>
    </recommendedName>
</protein>
<accession>A0A8X7ZUS8</accession>
<feature type="compositionally biased region" description="Acidic residues" evidence="3">
    <location>
        <begin position="205"/>
        <end position="219"/>
    </location>
</feature>
<feature type="compositionally biased region" description="Basic and acidic residues" evidence="3">
    <location>
        <begin position="579"/>
        <end position="594"/>
    </location>
</feature>
<dbReference type="Pfam" id="PF00076">
    <property type="entry name" value="RRM_1"/>
    <property type="match status" value="2"/>
</dbReference>
<dbReference type="PANTHER" id="PTHR23236:SF11">
    <property type="entry name" value="EUKARYOTIC TRANSLATION INITIATION FACTOR 4H"/>
    <property type="match status" value="1"/>
</dbReference>
<reference evidence="5" key="1">
    <citation type="journal article" date="2020" name="bioRxiv">
        <title>Hybrid origin of Populus tomentosa Carr. identified through genome sequencing and phylogenomic analysis.</title>
        <authorList>
            <person name="An X."/>
            <person name="Gao K."/>
            <person name="Chen Z."/>
            <person name="Li J."/>
            <person name="Yang X."/>
            <person name="Yang X."/>
            <person name="Zhou J."/>
            <person name="Guo T."/>
            <person name="Zhao T."/>
            <person name="Huang S."/>
            <person name="Miao D."/>
            <person name="Khan W.U."/>
            <person name="Rao P."/>
            <person name="Ye M."/>
            <person name="Lei B."/>
            <person name="Liao W."/>
            <person name="Wang J."/>
            <person name="Ji L."/>
            <person name="Li Y."/>
            <person name="Guo B."/>
            <person name="Mustafa N.S."/>
            <person name="Li S."/>
            <person name="Yun Q."/>
            <person name="Keller S.R."/>
            <person name="Mao J."/>
            <person name="Zhang R."/>
            <person name="Strauss S.H."/>
        </authorList>
    </citation>
    <scope>NUCLEOTIDE SEQUENCE</scope>
    <source>
        <strain evidence="5">GM15</strain>
        <tissue evidence="5">Leaf</tissue>
    </source>
</reference>
<dbReference type="SMART" id="SM00360">
    <property type="entry name" value="RRM"/>
    <property type="match status" value="2"/>
</dbReference>
<dbReference type="PROSITE" id="PS50102">
    <property type="entry name" value="RRM"/>
    <property type="match status" value="2"/>
</dbReference>
<feature type="compositionally biased region" description="Low complexity" evidence="3">
    <location>
        <begin position="375"/>
        <end position="386"/>
    </location>
</feature>
<feature type="compositionally biased region" description="Acidic residues" evidence="3">
    <location>
        <begin position="282"/>
        <end position="299"/>
    </location>
</feature>
<feature type="region of interest" description="Disordered" evidence="3">
    <location>
        <begin position="469"/>
        <end position="491"/>
    </location>
</feature>
<dbReference type="PANTHER" id="PTHR23236">
    <property type="entry name" value="EUKARYOTIC TRANSLATION INITIATION FACTOR 4B/4H"/>
    <property type="match status" value="1"/>
</dbReference>
<feature type="compositionally biased region" description="Acidic residues" evidence="3">
    <location>
        <begin position="174"/>
        <end position="184"/>
    </location>
</feature>
<dbReference type="CDD" id="cd12451">
    <property type="entry name" value="RRM2_NUCLs"/>
    <property type="match status" value="1"/>
</dbReference>
<sequence>MGKSSKKSATKSILLVLFPLITVLCRFFFLFFFKVEAAPAVIPAKAEKKGKNKREAGEAIEKIVSAKKQKKNDGVAQAVTKVKVETKTQKKKKAESSDSDDSSSEEEVKVQPKKAVKSIKPPVKDASESESDSESDEEPSAKAAPPAKKEPVAIKNGANGVAAKKGKDDSSSESSEDESSDDEDSKNKNLPGGKKVQPVKKEESSDSSDEDDSSSDEETGTPAKVSLPKKVPATSAQKKAESSSDSDDSSSDSDESSSEDEGKTKSATPTASKVQPKKSGDDSSESSESDSDESDEDDTPVPKAAVTSKKPSSAAETKDSKQAKATVQKESSSEEESCSSDDEEDSEDEKPAKTPKKNVMDTDVEMADADMKSNVKTPKTPVTPVTSENAGSKTLFVGNLSFQVERADVENFFKEAGEVADVRFALDADQRFKGFGHVEFTTTEAALKALNFNGKSLLGRDVRLDLARERGDRTSNTPYSKDSNSFQKGGRGQSQTIFVKGFDKFGGEDEIRSSLQEHFGSCGEISRISIPTDYETGAIKGFVPFLFLMAYLEFNDADAMNKAFELNGSQLGDSYLTVDEAKPRTDNRDSRDSGRGGGSGGRFGGGRGSGGRFGGGRSSGGRFGGGRSSGGRFDGGRGGRGGRGRGTPYKPSVTAAASGTKKKFNDED</sequence>
<evidence type="ECO:0000313" key="6">
    <source>
        <dbReference type="Proteomes" id="UP000886885"/>
    </source>
</evidence>
<evidence type="ECO:0000313" key="5">
    <source>
        <dbReference type="EMBL" id="KAG6775541.1"/>
    </source>
</evidence>
<dbReference type="InterPro" id="IPR000504">
    <property type="entry name" value="RRM_dom"/>
</dbReference>
<dbReference type="GO" id="GO:0003723">
    <property type="term" value="F:RNA binding"/>
    <property type="evidence" value="ECO:0007669"/>
    <property type="project" value="UniProtKB-UniRule"/>
</dbReference>
<dbReference type="InterPro" id="IPR034349">
    <property type="entry name" value="NUCL_RRM1"/>
</dbReference>
<comment type="caution">
    <text evidence="5">The sequence shown here is derived from an EMBL/GenBank/DDBJ whole genome shotgun (WGS) entry which is preliminary data.</text>
</comment>
<feature type="region of interest" description="Disordered" evidence="3">
    <location>
        <begin position="578"/>
        <end position="668"/>
    </location>
</feature>
<keyword evidence="1 2" id="KW-0694">RNA-binding</keyword>
<evidence type="ECO:0000256" key="3">
    <source>
        <dbReference type="SAM" id="MobiDB-lite"/>
    </source>
</evidence>
<evidence type="ECO:0000259" key="4">
    <source>
        <dbReference type="PROSITE" id="PS50102"/>
    </source>
</evidence>
<feature type="compositionally biased region" description="Acidic residues" evidence="3">
    <location>
        <begin position="333"/>
        <end position="348"/>
    </location>
</feature>
<dbReference type="AlphaFoldDB" id="A0A8X7ZUS8"/>
<feature type="domain" description="RRM" evidence="4">
    <location>
        <begin position="393"/>
        <end position="469"/>
    </location>
</feature>
<feature type="compositionally biased region" description="Gly residues" evidence="3">
    <location>
        <begin position="595"/>
        <end position="645"/>
    </location>
</feature>
<feature type="region of interest" description="Disordered" evidence="3">
    <location>
        <begin position="66"/>
        <end position="389"/>
    </location>
</feature>
<feature type="compositionally biased region" description="Acidic residues" evidence="3">
    <location>
        <begin position="244"/>
        <end position="259"/>
    </location>
</feature>
<keyword evidence="6" id="KW-1185">Reference proteome</keyword>
<dbReference type="EMBL" id="JAAWWB010000009">
    <property type="protein sequence ID" value="KAG6775541.1"/>
    <property type="molecule type" value="Genomic_DNA"/>
</dbReference>
<gene>
    <name evidence="5" type="ORF">POTOM_019017</name>
</gene>
<dbReference type="GO" id="GO:0005730">
    <property type="term" value="C:nucleolus"/>
    <property type="evidence" value="ECO:0007669"/>
    <property type="project" value="TreeGrafter"/>
</dbReference>
<dbReference type="InterPro" id="IPR034350">
    <property type="entry name" value="NUCL_RRM2"/>
</dbReference>
<dbReference type="Proteomes" id="UP000886885">
    <property type="component" value="Chromosome 5A"/>
</dbReference>
<name>A0A8X7ZUS8_POPTO</name>
<feature type="compositionally biased region" description="Polar residues" evidence="3">
    <location>
        <begin position="474"/>
        <end position="491"/>
    </location>
</feature>
<evidence type="ECO:0000256" key="2">
    <source>
        <dbReference type="PROSITE-ProRule" id="PRU00176"/>
    </source>
</evidence>
<dbReference type="OrthoDB" id="439808at2759"/>
<organism evidence="5 6">
    <name type="scientific">Populus tomentosa</name>
    <name type="common">Chinese white poplar</name>
    <dbReference type="NCBI Taxonomy" id="118781"/>
    <lineage>
        <taxon>Eukaryota</taxon>
        <taxon>Viridiplantae</taxon>
        <taxon>Streptophyta</taxon>
        <taxon>Embryophyta</taxon>
        <taxon>Tracheophyta</taxon>
        <taxon>Spermatophyta</taxon>
        <taxon>Magnoliopsida</taxon>
        <taxon>eudicotyledons</taxon>
        <taxon>Gunneridae</taxon>
        <taxon>Pentapetalae</taxon>
        <taxon>rosids</taxon>
        <taxon>fabids</taxon>
        <taxon>Malpighiales</taxon>
        <taxon>Salicaceae</taxon>
        <taxon>Saliceae</taxon>
        <taxon>Populus</taxon>
    </lineage>
</organism>
<feature type="domain" description="RRM" evidence="4">
    <location>
        <begin position="495"/>
        <end position="583"/>
    </location>
</feature>
<feature type="compositionally biased region" description="Acidic residues" evidence="3">
    <location>
        <begin position="128"/>
        <end position="138"/>
    </location>
</feature>